<dbReference type="Proteomes" id="UP000182257">
    <property type="component" value="Unassembled WGS sequence"/>
</dbReference>
<dbReference type="OrthoDB" id="9811262at2"/>
<keyword evidence="5" id="KW-0540">Nuclease</keyword>
<dbReference type="GO" id="GO:0016787">
    <property type="term" value="F:hydrolase activity"/>
    <property type="evidence" value="ECO:0007669"/>
    <property type="project" value="InterPro"/>
</dbReference>
<accession>A0A1H4ANN4</accession>
<dbReference type="RefSeq" id="WP_074760746.1">
    <property type="nucleotide sequence ID" value="NZ_FNRF01000002.1"/>
</dbReference>
<evidence type="ECO:0000313" key="5">
    <source>
        <dbReference type="EMBL" id="SEA37540.1"/>
    </source>
</evidence>
<dbReference type="GO" id="GO:0046872">
    <property type="term" value="F:metal ion binding"/>
    <property type="evidence" value="ECO:0007669"/>
    <property type="project" value="UniProtKB-KW"/>
</dbReference>
<feature type="domain" description="DNA/RNA non-specific endonuclease/pyrophosphatase/phosphodiesterase" evidence="4">
    <location>
        <begin position="72"/>
        <end position="266"/>
    </location>
</feature>
<dbReference type="EMBL" id="FNRF01000002">
    <property type="protein sequence ID" value="SEA37540.1"/>
    <property type="molecule type" value="Genomic_DNA"/>
</dbReference>
<dbReference type="InterPro" id="IPR001604">
    <property type="entry name" value="Endo_G_ENPP1-like_dom"/>
</dbReference>
<dbReference type="InterPro" id="IPR020821">
    <property type="entry name" value="ENPP1-3/EXOG-like_nuc-like"/>
</dbReference>
<evidence type="ECO:0000256" key="1">
    <source>
        <dbReference type="PIRSR" id="PIRSR640255-1"/>
    </source>
</evidence>
<reference evidence="5 6" key="1">
    <citation type="submission" date="2016-10" db="EMBL/GenBank/DDBJ databases">
        <authorList>
            <person name="de Groot N.N."/>
        </authorList>
    </citation>
    <scope>NUCLEOTIDE SEQUENCE [LARGE SCALE GENOMIC DNA]</scope>
    <source>
        <strain evidence="5 6">D31d</strain>
    </source>
</reference>
<evidence type="ECO:0000259" key="3">
    <source>
        <dbReference type="SMART" id="SM00477"/>
    </source>
</evidence>
<dbReference type="PANTHER" id="PTHR13966">
    <property type="entry name" value="ENDONUCLEASE RELATED"/>
    <property type="match status" value="1"/>
</dbReference>
<dbReference type="PANTHER" id="PTHR13966:SF5">
    <property type="entry name" value="ENDONUCLEASE G, MITOCHONDRIAL"/>
    <property type="match status" value="1"/>
</dbReference>
<dbReference type="SMART" id="SM00892">
    <property type="entry name" value="Endonuclease_NS"/>
    <property type="match status" value="1"/>
</dbReference>
<keyword evidence="5" id="KW-0255">Endonuclease</keyword>
<dbReference type="GO" id="GO:0003676">
    <property type="term" value="F:nucleic acid binding"/>
    <property type="evidence" value="ECO:0007669"/>
    <property type="project" value="InterPro"/>
</dbReference>
<dbReference type="InterPro" id="IPR044929">
    <property type="entry name" value="DNA/RNA_non-sp_Endonuclease_sf"/>
</dbReference>
<dbReference type="SMART" id="SM00477">
    <property type="entry name" value="NUC"/>
    <property type="match status" value="1"/>
</dbReference>
<dbReference type="Gene3D" id="3.40.570.10">
    <property type="entry name" value="Extracellular Endonuclease, subunit A"/>
    <property type="match status" value="1"/>
</dbReference>
<dbReference type="GO" id="GO:0004519">
    <property type="term" value="F:endonuclease activity"/>
    <property type="evidence" value="ECO:0007669"/>
    <property type="project" value="UniProtKB-KW"/>
</dbReference>
<organism evidence="5 6">
    <name type="scientific">Xylanibacter ruminicola</name>
    <name type="common">Prevotella ruminicola</name>
    <dbReference type="NCBI Taxonomy" id="839"/>
    <lineage>
        <taxon>Bacteria</taxon>
        <taxon>Pseudomonadati</taxon>
        <taxon>Bacteroidota</taxon>
        <taxon>Bacteroidia</taxon>
        <taxon>Bacteroidales</taxon>
        <taxon>Prevotellaceae</taxon>
        <taxon>Xylanibacter</taxon>
    </lineage>
</organism>
<protein>
    <submittedName>
        <fullName evidence="5">Endonuclease G</fullName>
    </submittedName>
</protein>
<evidence type="ECO:0000313" key="6">
    <source>
        <dbReference type="Proteomes" id="UP000182257"/>
    </source>
</evidence>
<keyword evidence="5" id="KW-0378">Hydrolase</keyword>
<evidence type="ECO:0000256" key="2">
    <source>
        <dbReference type="PIRSR" id="PIRSR640255-2"/>
    </source>
</evidence>
<dbReference type="InterPro" id="IPR044925">
    <property type="entry name" value="His-Me_finger_sf"/>
</dbReference>
<name>A0A1H4ANN4_XYLRU</name>
<sequence length="280" mass="31839">MKGFLKEYWLSASVLLALAIIVTCSTKGTVISHNANTKESIAIQDDTNAEEFDIQSIDIPSPLQNVSEQILYRKGYVVSYNKDTKIPNWVAWHLTSDHTTGSFKRSGNAFHEDVDVPLPRANNYDYKDSGWSRGHMCPAGDNKWNPDAMYESFLFTNVCPQNRNLNSGVWNQIEISCRNWADRYGDVYIVCGPILFNQEHETIGQTQVVVPEAFFKVVLCLNGEPKGIGFICRNTDGNRKKDMYVNSISQVERVTKMKFFPHLDDDVAEKVKHQSDLSDW</sequence>
<dbReference type="CDD" id="cd00091">
    <property type="entry name" value="NUC"/>
    <property type="match status" value="1"/>
</dbReference>
<dbReference type="Pfam" id="PF01223">
    <property type="entry name" value="Endonuclease_NS"/>
    <property type="match status" value="1"/>
</dbReference>
<evidence type="ECO:0000259" key="4">
    <source>
        <dbReference type="SMART" id="SM00892"/>
    </source>
</evidence>
<proteinExistence type="predicted"/>
<dbReference type="InterPro" id="IPR040255">
    <property type="entry name" value="Non-specific_endonuclease"/>
</dbReference>
<keyword evidence="2" id="KW-0479">Metal-binding</keyword>
<dbReference type="AlphaFoldDB" id="A0A1H4ANN4"/>
<gene>
    <name evidence="5" type="ORF">SAMN05216462_1303</name>
</gene>
<feature type="binding site" evidence="2">
    <location>
        <position position="166"/>
    </location>
    <ligand>
        <name>Mg(2+)</name>
        <dbReference type="ChEBI" id="CHEBI:18420"/>
        <note>catalytic</note>
    </ligand>
</feature>
<dbReference type="SUPFAM" id="SSF54060">
    <property type="entry name" value="His-Me finger endonucleases"/>
    <property type="match status" value="1"/>
</dbReference>
<feature type="active site" description="Proton acceptor" evidence="1">
    <location>
        <position position="135"/>
    </location>
</feature>
<feature type="domain" description="ENPP1-3/EXOG-like endonuclease/phosphodiesterase" evidence="3">
    <location>
        <begin position="73"/>
        <end position="266"/>
    </location>
</feature>